<evidence type="ECO:0000313" key="2">
    <source>
        <dbReference type="EMBL" id="ATU82447.1"/>
    </source>
</evidence>
<organism evidence="2">
    <name type="scientific">Lethocerus distinctifemur</name>
    <dbReference type="NCBI Taxonomy" id="280095"/>
    <lineage>
        <taxon>Eukaryota</taxon>
        <taxon>Metazoa</taxon>
        <taxon>Ecdysozoa</taxon>
        <taxon>Arthropoda</taxon>
        <taxon>Hexapoda</taxon>
        <taxon>Insecta</taxon>
        <taxon>Pterygota</taxon>
        <taxon>Neoptera</taxon>
        <taxon>Paraneoptera</taxon>
        <taxon>Hemiptera</taxon>
        <taxon>Heteroptera</taxon>
        <taxon>Panheteroptera</taxon>
        <taxon>Nepomorpha</taxon>
        <taxon>Belostomatidae</taxon>
        <taxon>Lethocerinae</taxon>
        <taxon>Lethocerus</taxon>
    </lineage>
</organism>
<sequence>MKLAILSLLVLCIAAVHSFPEYREARDMPNAVYAMNDVEVQPRVARHISAYGGFRKRHRDTDSGK</sequence>
<reference evidence="2" key="1">
    <citation type="journal article" date="2018" name="Cell. Mol. Life Sci.">
        <title>Giant fish-killing water bug reveals ancient and dynamic venom evolution in Heteroptera.</title>
        <authorList>
            <person name="Walker A.A."/>
            <person name="Hernandez-Vargas M.J."/>
            <person name="Corzo G."/>
            <person name="Fry B.G."/>
            <person name="King G.F."/>
        </authorList>
    </citation>
    <scope>NUCLEOTIDE SEQUENCE</scope>
</reference>
<feature type="chain" id="PRO_5014804207" evidence="1">
    <location>
        <begin position="19"/>
        <end position="65"/>
    </location>
</feature>
<accession>A0A2K8JLJ2</accession>
<proteinExistence type="evidence at transcript level"/>
<name>A0A2K8JLJ2_9HEMI</name>
<feature type="signal peptide" evidence="1">
    <location>
        <begin position="1"/>
        <end position="18"/>
    </location>
</feature>
<evidence type="ECO:0000256" key="1">
    <source>
        <dbReference type="SAM" id="SignalP"/>
    </source>
</evidence>
<keyword evidence="1" id="KW-0732">Signal</keyword>
<protein>
    <submittedName>
        <fullName evidence="2">Venom peptide Ld6a</fullName>
    </submittedName>
</protein>
<dbReference type="EMBL" id="MF683306">
    <property type="protein sequence ID" value="ATU82447.1"/>
    <property type="molecule type" value="mRNA"/>
</dbReference>
<dbReference type="AlphaFoldDB" id="A0A2K8JLJ2"/>